<evidence type="ECO:0000256" key="7">
    <source>
        <dbReference type="SAM" id="Phobius"/>
    </source>
</evidence>
<dbReference type="EMBL" id="CAXHBF010000168">
    <property type="protein sequence ID" value="CAK9855372.1"/>
    <property type="molecule type" value="Genomic_DNA"/>
</dbReference>
<accession>A0ABP0ZXP1</accession>
<evidence type="ECO:0000259" key="8">
    <source>
        <dbReference type="Pfam" id="PF00361"/>
    </source>
</evidence>
<keyword evidence="10" id="KW-1185">Reference proteome</keyword>
<reference evidence="9" key="1">
    <citation type="submission" date="2024-03" db="EMBL/GenBank/DDBJ databases">
        <authorList>
            <consortium name="ELIXIR-Norway"/>
            <consortium name="Elixir Norway"/>
        </authorList>
    </citation>
    <scope>NUCLEOTIDE SEQUENCE</scope>
</reference>
<evidence type="ECO:0000313" key="9">
    <source>
        <dbReference type="EMBL" id="CAK9855372.1"/>
    </source>
</evidence>
<keyword evidence="3" id="KW-1278">Translocase</keyword>
<gene>
    <name evidence="9" type="ORF">CSSPJE1EN2_LOCUS25304</name>
</gene>
<organism evidence="9 10">
    <name type="scientific">Sphagnum jensenii</name>
    <dbReference type="NCBI Taxonomy" id="128206"/>
    <lineage>
        <taxon>Eukaryota</taxon>
        <taxon>Viridiplantae</taxon>
        <taxon>Streptophyta</taxon>
        <taxon>Embryophyta</taxon>
        <taxon>Bryophyta</taxon>
        <taxon>Sphagnophytina</taxon>
        <taxon>Sphagnopsida</taxon>
        <taxon>Sphagnales</taxon>
        <taxon>Sphagnaceae</taxon>
        <taxon>Sphagnum</taxon>
    </lineage>
</organism>
<evidence type="ECO:0000256" key="4">
    <source>
        <dbReference type="ARBA" id="ARBA00022989"/>
    </source>
</evidence>
<evidence type="ECO:0000256" key="5">
    <source>
        <dbReference type="ARBA" id="ARBA00023027"/>
    </source>
</evidence>
<proteinExistence type="predicted"/>
<evidence type="ECO:0000313" key="10">
    <source>
        <dbReference type="Proteomes" id="UP001497522"/>
    </source>
</evidence>
<keyword evidence="2 7" id="KW-0812">Transmembrane</keyword>
<evidence type="ECO:0000256" key="1">
    <source>
        <dbReference type="ARBA" id="ARBA00004141"/>
    </source>
</evidence>
<dbReference type="Pfam" id="PF00361">
    <property type="entry name" value="Proton_antipo_M"/>
    <property type="match status" value="1"/>
</dbReference>
<keyword evidence="4 7" id="KW-1133">Transmembrane helix</keyword>
<feature type="transmembrane region" description="Helical" evidence="7">
    <location>
        <begin position="48"/>
        <end position="67"/>
    </location>
</feature>
<protein>
    <recommendedName>
        <fullName evidence="8">NADH:quinone oxidoreductase/Mrp antiporter transmembrane domain-containing protein</fullName>
    </recommendedName>
</protein>
<evidence type="ECO:0000256" key="6">
    <source>
        <dbReference type="ARBA" id="ARBA00023136"/>
    </source>
</evidence>
<evidence type="ECO:0000256" key="2">
    <source>
        <dbReference type="ARBA" id="ARBA00022692"/>
    </source>
</evidence>
<comment type="subcellular location">
    <subcellularLocation>
        <location evidence="1">Membrane</location>
        <topology evidence="1">Multi-pass membrane protein</topology>
    </subcellularLocation>
</comment>
<keyword evidence="6 7" id="KW-0472">Membrane</keyword>
<sequence length="74" mass="8003">MNPNEIGDKAKHNSIFVRVGISLYQILAISSMILGNSVAITQTSMKRMLAYSSISQIGYLMIGIIAGDHNGYAN</sequence>
<evidence type="ECO:0000256" key="3">
    <source>
        <dbReference type="ARBA" id="ARBA00022967"/>
    </source>
</evidence>
<keyword evidence="5" id="KW-0520">NAD</keyword>
<dbReference type="InterPro" id="IPR001750">
    <property type="entry name" value="ND/Mrp_TM"/>
</dbReference>
<name>A0ABP0ZXP1_9BRYO</name>
<feature type="domain" description="NADH:quinone oxidoreductase/Mrp antiporter transmembrane" evidence="8">
    <location>
        <begin position="24"/>
        <end position="72"/>
    </location>
</feature>
<dbReference type="PANTHER" id="PTHR22773">
    <property type="entry name" value="NADH DEHYDROGENASE"/>
    <property type="match status" value="1"/>
</dbReference>
<feature type="transmembrane region" description="Helical" evidence="7">
    <location>
        <begin position="15"/>
        <end position="36"/>
    </location>
</feature>
<comment type="caution">
    <text evidence="9">The sequence shown here is derived from an EMBL/GenBank/DDBJ whole genome shotgun (WGS) entry which is preliminary data.</text>
</comment>
<dbReference type="Proteomes" id="UP001497522">
    <property type="component" value="Unassembled WGS sequence"/>
</dbReference>